<evidence type="ECO:0008006" key="4">
    <source>
        <dbReference type="Google" id="ProtNLM"/>
    </source>
</evidence>
<proteinExistence type="predicted"/>
<evidence type="ECO:0000256" key="2">
    <source>
        <dbReference type="SAM" id="Phobius"/>
    </source>
</evidence>
<feature type="compositionally biased region" description="Basic residues" evidence="1">
    <location>
        <begin position="1"/>
        <end position="12"/>
    </location>
</feature>
<accession>A0A6J4HIJ8</accession>
<feature type="transmembrane region" description="Helical" evidence="2">
    <location>
        <begin position="68"/>
        <end position="101"/>
    </location>
</feature>
<keyword evidence="2" id="KW-1133">Transmembrane helix</keyword>
<feature type="compositionally biased region" description="Basic and acidic residues" evidence="1">
    <location>
        <begin position="13"/>
        <end position="24"/>
    </location>
</feature>
<sequence>MRPGSRRRHGRRPDRQEAPMLSDRDRRILREMEDQLRRSDQRFVSNFALRTDEPGADHRRRFVRPITVLAVVTVLLLLLGFASIALITGSVVGLLVLLSVLRQRRGRGVGPEEPHS</sequence>
<evidence type="ECO:0000313" key="3">
    <source>
        <dbReference type="EMBL" id="CAA9224148.1"/>
    </source>
</evidence>
<dbReference type="Pfam" id="PF11239">
    <property type="entry name" value="DUF3040"/>
    <property type="match status" value="1"/>
</dbReference>
<reference evidence="3" key="1">
    <citation type="submission" date="2020-02" db="EMBL/GenBank/DDBJ databases">
        <authorList>
            <person name="Meier V. D."/>
        </authorList>
    </citation>
    <scope>NUCLEOTIDE SEQUENCE</scope>
    <source>
        <strain evidence="3">AVDCRST_MAG52</strain>
    </source>
</reference>
<organism evidence="3">
    <name type="scientific">uncultured Blastococcus sp</name>
    <dbReference type="NCBI Taxonomy" id="217144"/>
    <lineage>
        <taxon>Bacteria</taxon>
        <taxon>Bacillati</taxon>
        <taxon>Actinomycetota</taxon>
        <taxon>Actinomycetes</taxon>
        <taxon>Geodermatophilales</taxon>
        <taxon>Geodermatophilaceae</taxon>
        <taxon>Blastococcus</taxon>
        <taxon>environmental samples</taxon>
    </lineage>
</organism>
<dbReference type="InterPro" id="IPR021401">
    <property type="entry name" value="DUF3040"/>
</dbReference>
<evidence type="ECO:0000256" key="1">
    <source>
        <dbReference type="SAM" id="MobiDB-lite"/>
    </source>
</evidence>
<name>A0A6J4HIJ8_9ACTN</name>
<feature type="region of interest" description="Disordered" evidence="1">
    <location>
        <begin position="1"/>
        <end position="24"/>
    </location>
</feature>
<dbReference type="AlphaFoldDB" id="A0A6J4HIJ8"/>
<dbReference type="EMBL" id="CADCTN010000044">
    <property type="protein sequence ID" value="CAA9224148.1"/>
    <property type="molecule type" value="Genomic_DNA"/>
</dbReference>
<keyword evidence="2" id="KW-0472">Membrane</keyword>
<protein>
    <recommendedName>
        <fullName evidence="4">DUF3040 domain-containing protein</fullName>
    </recommendedName>
</protein>
<gene>
    <name evidence="3" type="ORF">AVDCRST_MAG52-661</name>
</gene>
<keyword evidence="2" id="KW-0812">Transmembrane</keyword>